<protein>
    <recommendedName>
        <fullName evidence="1">REase AHJR-like domain-containing protein</fullName>
    </recommendedName>
</protein>
<evidence type="ECO:0000313" key="3">
    <source>
        <dbReference type="Proteomes" id="UP001597469"/>
    </source>
</evidence>
<evidence type="ECO:0000313" key="2">
    <source>
        <dbReference type="EMBL" id="MFD2570409.1"/>
    </source>
</evidence>
<dbReference type="EMBL" id="JBHULN010000003">
    <property type="protein sequence ID" value="MFD2570409.1"/>
    <property type="molecule type" value="Genomic_DNA"/>
</dbReference>
<comment type="caution">
    <text evidence="2">The sequence shown here is derived from an EMBL/GenBank/DDBJ whole genome shotgun (WGS) entry which is preliminary data.</text>
</comment>
<dbReference type="InterPro" id="IPR011335">
    <property type="entry name" value="Restrct_endonuc-II-like"/>
</dbReference>
<dbReference type="InterPro" id="IPR011856">
    <property type="entry name" value="tRNA_endonuc-like_dom_sf"/>
</dbReference>
<sequence length="210" mass="23772">MEIRQQYLQRYLHDIAIDQLMDDYEAKGYLVTRAEKVGEYQADLVARKGDEVVVVEVKAGKMTPKKREELTAIGDYVRTKENYKFLVVVAIPPKRKKITVPNIESLLLDYFKEHIPNDLQKLYAQINITSVTSVNLNEVTVNETGDIVVNGNALIEVELRYANSLIEPFDFDGIASVEVFPCSFDAVLTYTSDKQLAVEQMKSVSVDTSD</sequence>
<dbReference type="SUPFAM" id="SSF52980">
    <property type="entry name" value="Restriction endonuclease-like"/>
    <property type="match status" value="1"/>
</dbReference>
<proteinExistence type="predicted"/>
<dbReference type="RefSeq" id="WP_381521055.1">
    <property type="nucleotide sequence ID" value="NZ_JBHULN010000003.1"/>
</dbReference>
<feature type="domain" description="REase AHJR-like" evidence="1">
    <location>
        <begin position="16"/>
        <end position="113"/>
    </location>
</feature>
<keyword evidence="3" id="KW-1185">Reference proteome</keyword>
<gene>
    <name evidence="2" type="ORF">ACFSUS_07170</name>
</gene>
<accession>A0ABW5M1E8</accession>
<dbReference type="Pfam" id="PF18743">
    <property type="entry name" value="AHJR-like"/>
    <property type="match status" value="1"/>
</dbReference>
<dbReference type="Proteomes" id="UP001597469">
    <property type="component" value="Unassembled WGS sequence"/>
</dbReference>
<organism evidence="2 3">
    <name type="scientific">Spirosoma soli</name>
    <dbReference type="NCBI Taxonomy" id="1770529"/>
    <lineage>
        <taxon>Bacteria</taxon>
        <taxon>Pseudomonadati</taxon>
        <taxon>Bacteroidota</taxon>
        <taxon>Cytophagia</taxon>
        <taxon>Cytophagales</taxon>
        <taxon>Cytophagaceae</taxon>
        <taxon>Spirosoma</taxon>
    </lineage>
</organism>
<dbReference type="InterPro" id="IPR040902">
    <property type="entry name" value="AHJR-like"/>
</dbReference>
<dbReference type="Gene3D" id="3.40.1350.10">
    <property type="match status" value="1"/>
</dbReference>
<reference evidence="3" key="1">
    <citation type="journal article" date="2019" name="Int. J. Syst. Evol. Microbiol.">
        <title>The Global Catalogue of Microorganisms (GCM) 10K type strain sequencing project: providing services to taxonomists for standard genome sequencing and annotation.</title>
        <authorList>
            <consortium name="The Broad Institute Genomics Platform"/>
            <consortium name="The Broad Institute Genome Sequencing Center for Infectious Disease"/>
            <person name="Wu L."/>
            <person name="Ma J."/>
        </authorList>
    </citation>
    <scope>NUCLEOTIDE SEQUENCE [LARGE SCALE GENOMIC DNA]</scope>
    <source>
        <strain evidence="3">KCTC 42805</strain>
    </source>
</reference>
<name>A0ABW5M1E8_9BACT</name>
<evidence type="ECO:0000259" key="1">
    <source>
        <dbReference type="Pfam" id="PF18743"/>
    </source>
</evidence>